<protein>
    <submittedName>
        <fullName evidence="2">Uncharacterized protein</fullName>
    </submittedName>
</protein>
<dbReference type="InterPro" id="IPR045702">
    <property type="entry name" value="DUF6060"/>
</dbReference>
<dbReference type="RefSeq" id="WP_098005982.1">
    <property type="nucleotide sequence ID" value="NZ_NVMX01000046.1"/>
</dbReference>
<gene>
    <name evidence="2" type="ORF">CON36_25410</name>
</gene>
<accession>A0A9X6SW49</accession>
<dbReference type="Pfam" id="PF19535">
    <property type="entry name" value="DUF6060"/>
    <property type="match status" value="1"/>
</dbReference>
<organism evidence="2 3">
    <name type="scientific">Bacillus cereus</name>
    <dbReference type="NCBI Taxonomy" id="1396"/>
    <lineage>
        <taxon>Bacteria</taxon>
        <taxon>Bacillati</taxon>
        <taxon>Bacillota</taxon>
        <taxon>Bacilli</taxon>
        <taxon>Bacillales</taxon>
        <taxon>Bacillaceae</taxon>
        <taxon>Bacillus</taxon>
        <taxon>Bacillus cereus group</taxon>
    </lineage>
</organism>
<keyword evidence="1" id="KW-0732">Signal</keyword>
<sequence length="252" mass="28864">MYKYSMIFMLSILCVLFGVSHIASADKLSYPGDRIDITTNYMNNENINFDPYSGKYMGDVYKVTNGKLEKVNFQEYLNDQAKSNATVKMTEEMKNQNQSINKLNDISPMEVNYRWYEFERTGQYEFHAGWERVSATIMCPSASVNCSIAQQYSLTKSQSWNAGFGIDLTKKIKTNAGFTWTDSATVSSTYTFTIKPGVQGYVAFNPRYNQTVGWAKTYDSIRGLVSKDWVDARSPYKLNNGQLDGWVTFFYE</sequence>
<name>A0A9X6SW49_BACCE</name>
<reference evidence="2 3" key="1">
    <citation type="submission" date="2017-09" db="EMBL/GenBank/DDBJ databases">
        <title>Large-scale bioinformatics analysis of Bacillus genomes uncovers conserved roles of natural products in bacterial physiology.</title>
        <authorList>
            <consortium name="Agbiome Team Llc"/>
            <person name="Bleich R.M."/>
            <person name="Grubbs K.J."/>
            <person name="Santa Maria K.C."/>
            <person name="Allen S.E."/>
            <person name="Farag S."/>
            <person name="Shank E.A."/>
            <person name="Bowers A."/>
        </authorList>
    </citation>
    <scope>NUCLEOTIDE SEQUENCE [LARGE SCALE GENOMIC DNA]</scope>
    <source>
        <strain evidence="2 3">AFS092789</strain>
    </source>
</reference>
<evidence type="ECO:0000313" key="2">
    <source>
        <dbReference type="EMBL" id="PDZ95903.1"/>
    </source>
</evidence>
<dbReference type="Proteomes" id="UP000219922">
    <property type="component" value="Unassembled WGS sequence"/>
</dbReference>
<feature type="signal peptide" evidence="1">
    <location>
        <begin position="1"/>
        <end position="25"/>
    </location>
</feature>
<evidence type="ECO:0000256" key="1">
    <source>
        <dbReference type="SAM" id="SignalP"/>
    </source>
</evidence>
<comment type="caution">
    <text evidence="2">The sequence shown here is derived from an EMBL/GenBank/DDBJ whole genome shotgun (WGS) entry which is preliminary data.</text>
</comment>
<proteinExistence type="predicted"/>
<dbReference type="AlphaFoldDB" id="A0A9X6SW49"/>
<dbReference type="EMBL" id="NVMX01000046">
    <property type="protein sequence ID" value="PDZ95903.1"/>
    <property type="molecule type" value="Genomic_DNA"/>
</dbReference>
<feature type="chain" id="PRO_5040887286" evidence="1">
    <location>
        <begin position="26"/>
        <end position="252"/>
    </location>
</feature>
<evidence type="ECO:0000313" key="3">
    <source>
        <dbReference type="Proteomes" id="UP000219922"/>
    </source>
</evidence>